<reference evidence="1" key="1">
    <citation type="submission" date="2023-12" db="EMBL/GenBank/DDBJ databases">
        <title>Fervidustalea candida gen. nov., sp. nov., a novel member of the family Paenibacillaceae isolated from a geothermal area.</title>
        <authorList>
            <person name="Li W.-J."/>
            <person name="Jiao J.-Y."/>
            <person name="Chen Y."/>
        </authorList>
    </citation>
    <scope>NUCLEOTIDE SEQUENCE</scope>
    <source>
        <strain evidence="1">SYSU GA230002</strain>
    </source>
</reference>
<accession>A0ABU5ZK59</accession>
<evidence type="ECO:0000313" key="2">
    <source>
        <dbReference type="Proteomes" id="UP001310386"/>
    </source>
</evidence>
<keyword evidence="2" id="KW-1185">Reference proteome</keyword>
<dbReference type="RefSeq" id="WP_371755036.1">
    <property type="nucleotide sequence ID" value="NZ_JAYJLD010000024.1"/>
</dbReference>
<comment type="caution">
    <text evidence="1">The sequence shown here is derived from an EMBL/GenBank/DDBJ whole genome shotgun (WGS) entry which is preliminary data.</text>
</comment>
<organism evidence="1 2">
    <name type="scientific">Ferviditalea candida</name>
    <dbReference type="NCBI Taxonomy" id="3108399"/>
    <lineage>
        <taxon>Bacteria</taxon>
        <taxon>Bacillati</taxon>
        <taxon>Bacillota</taxon>
        <taxon>Bacilli</taxon>
        <taxon>Bacillales</taxon>
        <taxon>Paenibacillaceae</taxon>
        <taxon>Ferviditalea</taxon>
    </lineage>
</organism>
<gene>
    <name evidence="1" type="ORF">VF724_14730</name>
</gene>
<dbReference type="Proteomes" id="UP001310386">
    <property type="component" value="Unassembled WGS sequence"/>
</dbReference>
<proteinExistence type="predicted"/>
<name>A0ABU5ZK59_9BACL</name>
<evidence type="ECO:0000313" key="1">
    <source>
        <dbReference type="EMBL" id="MEB3102912.1"/>
    </source>
</evidence>
<dbReference type="EMBL" id="JAYJLD010000024">
    <property type="protein sequence ID" value="MEB3102912.1"/>
    <property type="molecule type" value="Genomic_DNA"/>
</dbReference>
<protein>
    <submittedName>
        <fullName evidence="1">Uncharacterized protein</fullName>
    </submittedName>
</protein>
<sequence>MNVSIQVNGEFATTVMELSCRLDVETGKLVQEVREIDHVLAAELK</sequence>